<evidence type="ECO:0000256" key="3">
    <source>
        <dbReference type="ARBA" id="ARBA00022692"/>
    </source>
</evidence>
<evidence type="ECO:0000256" key="2">
    <source>
        <dbReference type="ARBA" id="ARBA00022448"/>
    </source>
</evidence>
<dbReference type="CTD" id="9815853"/>
<evidence type="ECO:0000256" key="6">
    <source>
        <dbReference type="ARBA" id="ARBA00023043"/>
    </source>
</evidence>
<dbReference type="InterPro" id="IPR002110">
    <property type="entry name" value="Ankyrin_rpt"/>
</dbReference>
<dbReference type="EMBL" id="WUAV01000003">
    <property type="protein sequence ID" value="KAF1763535.1"/>
    <property type="molecule type" value="Genomic_DNA"/>
</dbReference>
<accession>A0A6A5H8P5</accession>
<dbReference type="SUPFAM" id="SSF48403">
    <property type="entry name" value="Ankyrin repeat"/>
    <property type="match status" value="1"/>
</dbReference>
<evidence type="ECO:0000256" key="7">
    <source>
        <dbReference type="ARBA" id="ARBA00023136"/>
    </source>
</evidence>
<organism evidence="11 12">
    <name type="scientific">Caenorhabditis remanei</name>
    <name type="common">Caenorhabditis vulgaris</name>
    <dbReference type="NCBI Taxonomy" id="31234"/>
    <lineage>
        <taxon>Eukaryota</taxon>
        <taxon>Metazoa</taxon>
        <taxon>Ecdysozoa</taxon>
        <taxon>Nematoda</taxon>
        <taxon>Chromadorea</taxon>
        <taxon>Rhabditida</taxon>
        <taxon>Rhabditina</taxon>
        <taxon>Rhabditomorpha</taxon>
        <taxon>Rhabditoidea</taxon>
        <taxon>Rhabditidae</taxon>
        <taxon>Peloderinae</taxon>
        <taxon>Caenorhabditis</taxon>
    </lineage>
</organism>
<feature type="coiled-coil region" evidence="9">
    <location>
        <begin position="44"/>
        <end position="71"/>
    </location>
</feature>
<dbReference type="InterPro" id="IPR056173">
    <property type="entry name" value="Sec20_C"/>
</dbReference>
<sequence>MADNKNPQLKIAEAESCHLELNRLYAVTKEKVEIVRIGNSSNDSKQLKTDVKEAQRLLRAMQVKIAHLKSLSKEIPSLNDRKTIEINVLSHEKQMSLLQKKLKEGAEDVGKDIAAEERRSLLLTKDGKLATGNIKIASHEERATRLQDLLARMSQQVDSGEQAMSSLVHSSSVLGQTHAEYDNQKGHIMTGNKLLSKYEQREFTEKILLVFFFLFYFGMATASENVENAKPINMVELVHDLANLLRESKDDEAKRLLTRHPNLIAFKDDSGRSTVHFAAVAGSLPLLQFALLNGPEMANKEDDLGWTPLMIASSAGRLEIVRYLLSLPFVQVAHTNSNKQTSLHYACSKNHVEIAKLLIEADPSCINFPDKFGATALHRAASRGNDIIARALIATGKCSLDRQDSEGNSALHLACDEGRTDVALLLVHRGADIGLNNNEKQTPLQMVKDSELRQKLKLSVTQKK</sequence>
<proteinExistence type="predicted"/>
<dbReference type="SMART" id="SM00248">
    <property type="entry name" value="ANK"/>
    <property type="match status" value="5"/>
</dbReference>
<comment type="caution">
    <text evidence="11">The sequence shown here is derived from an EMBL/GenBank/DDBJ whole genome shotgun (WGS) entry which is preliminary data.</text>
</comment>
<evidence type="ECO:0000259" key="10">
    <source>
        <dbReference type="Pfam" id="PF03908"/>
    </source>
</evidence>
<keyword evidence="6 8" id="KW-0040">ANK repeat</keyword>
<dbReference type="InterPro" id="IPR036770">
    <property type="entry name" value="Ankyrin_rpt-contain_sf"/>
</dbReference>
<dbReference type="PROSITE" id="PS50297">
    <property type="entry name" value="ANK_REP_REGION"/>
    <property type="match status" value="3"/>
</dbReference>
<dbReference type="KEGG" id="crq:GCK72_011801"/>
<dbReference type="Gene3D" id="1.25.40.20">
    <property type="entry name" value="Ankyrin repeat-containing domain"/>
    <property type="match status" value="1"/>
</dbReference>
<keyword evidence="3" id="KW-0812">Transmembrane</keyword>
<keyword evidence="9" id="KW-0175">Coiled coil</keyword>
<evidence type="ECO:0000313" key="11">
    <source>
        <dbReference type="EMBL" id="KAF1763535.1"/>
    </source>
</evidence>
<keyword evidence="4" id="KW-0677">Repeat</keyword>
<dbReference type="GeneID" id="9815853"/>
<dbReference type="GO" id="GO:0016020">
    <property type="term" value="C:membrane"/>
    <property type="evidence" value="ECO:0007669"/>
    <property type="project" value="UniProtKB-SubCell"/>
</dbReference>
<evidence type="ECO:0000313" key="12">
    <source>
        <dbReference type="Proteomes" id="UP000483820"/>
    </source>
</evidence>
<dbReference type="AlphaFoldDB" id="A0A6A5H8P5"/>
<comment type="subcellular location">
    <subcellularLocation>
        <location evidence="1">Membrane</location>
        <topology evidence="1">Single-pass type IV membrane protein</topology>
    </subcellularLocation>
</comment>
<feature type="repeat" description="ANK" evidence="8">
    <location>
        <begin position="338"/>
        <end position="360"/>
    </location>
</feature>
<feature type="repeat" description="ANK" evidence="8">
    <location>
        <begin position="304"/>
        <end position="326"/>
    </location>
</feature>
<dbReference type="PANTHER" id="PTHR24171">
    <property type="entry name" value="ANKYRIN REPEAT DOMAIN-CONTAINING PROTEIN 39-RELATED"/>
    <property type="match status" value="1"/>
</dbReference>
<evidence type="ECO:0000256" key="8">
    <source>
        <dbReference type="PROSITE-ProRule" id="PRU00023"/>
    </source>
</evidence>
<keyword evidence="7" id="KW-0472">Membrane</keyword>
<dbReference type="Pfam" id="PF12796">
    <property type="entry name" value="Ank_2"/>
    <property type="match status" value="2"/>
</dbReference>
<evidence type="ECO:0000256" key="4">
    <source>
        <dbReference type="ARBA" id="ARBA00022737"/>
    </source>
</evidence>
<keyword evidence="2" id="KW-0813">Transport</keyword>
<feature type="repeat" description="ANK" evidence="8">
    <location>
        <begin position="406"/>
        <end position="438"/>
    </location>
</feature>
<evidence type="ECO:0000256" key="9">
    <source>
        <dbReference type="SAM" id="Coils"/>
    </source>
</evidence>
<dbReference type="PANTHER" id="PTHR24171:SF11">
    <property type="entry name" value="26S PROTEASOME NON-ATPASE REGULATORY SUBUNIT 10"/>
    <property type="match status" value="1"/>
</dbReference>
<dbReference type="PROSITE" id="PS50088">
    <property type="entry name" value="ANK_REPEAT"/>
    <property type="match status" value="3"/>
</dbReference>
<dbReference type="Proteomes" id="UP000483820">
    <property type="component" value="Chromosome III"/>
</dbReference>
<protein>
    <recommendedName>
        <fullName evidence="10">Sec20 C-terminal domain-containing protein</fullName>
    </recommendedName>
</protein>
<evidence type="ECO:0000256" key="5">
    <source>
        <dbReference type="ARBA" id="ARBA00022989"/>
    </source>
</evidence>
<reference evidence="11 12" key="1">
    <citation type="submission" date="2019-12" db="EMBL/GenBank/DDBJ databases">
        <title>Chromosome-level assembly of the Caenorhabditis remanei genome.</title>
        <authorList>
            <person name="Teterina A.A."/>
            <person name="Willis J.H."/>
            <person name="Phillips P.C."/>
        </authorList>
    </citation>
    <scope>NUCLEOTIDE SEQUENCE [LARGE SCALE GENOMIC DNA]</scope>
    <source>
        <strain evidence="11 12">PX506</strain>
        <tissue evidence="11">Whole organism</tissue>
    </source>
</reference>
<evidence type="ECO:0000256" key="1">
    <source>
        <dbReference type="ARBA" id="ARBA00004211"/>
    </source>
</evidence>
<dbReference type="RefSeq" id="XP_053588260.1">
    <property type="nucleotide sequence ID" value="XM_053728683.1"/>
</dbReference>
<keyword evidence="5" id="KW-1133">Transmembrane helix</keyword>
<gene>
    <name evidence="11" type="ORF">GCK72_011801</name>
</gene>
<dbReference type="Pfam" id="PF03908">
    <property type="entry name" value="Sec20"/>
    <property type="match status" value="1"/>
</dbReference>
<feature type="domain" description="Sec20 C-terminal" evidence="10">
    <location>
        <begin position="145"/>
        <end position="216"/>
    </location>
</feature>
<name>A0A6A5H8P5_CAERE</name>